<keyword evidence="2" id="KW-0805">Transcription regulation</keyword>
<dbReference type="Pfam" id="PF00126">
    <property type="entry name" value="HTH_1"/>
    <property type="match status" value="1"/>
</dbReference>
<dbReference type="InterPro" id="IPR005119">
    <property type="entry name" value="LysR_subst-bd"/>
</dbReference>
<comment type="caution">
    <text evidence="6">The sequence shown here is derived from an EMBL/GenBank/DDBJ whole genome shotgun (WGS) entry which is preliminary data.</text>
</comment>
<evidence type="ECO:0000256" key="2">
    <source>
        <dbReference type="ARBA" id="ARBA00023015"/>
    </source>
</evidence>
<dbReference type="RefSeq" id="WP_253241136.1">
    <property type="nucleotide sequence ID" value="NZ_JAMYJR010000034.1"/>
</dbReference>
<dbReference type="Pfam" id="PF03466">
    <property type="entry name" value="LysR_substrate"/>
    <property type="match status" value="1"/>
</dbReference>
<keyword evidence="4" id="KW-0804">Transcription</keyword>
<dbReference type="PANTHER" id="PTHR30346:SF28">
    <property type="entry name" value="HTH-TYPE TRANSCRIPTIONAL REGULATOR CYNR"/>
    <property type="match status" value="1"/>
</dbReference>
<dbReference type="InterPro" id="IPR036388">
    <property type="entry name" value="WH-like_DNA-bd_sf"/>
</dbReference>
<keyword evidence="7" id="KW-1185">Reference proteome</keyword>
<dbReference type="PRINTS" id="PR00039">
    <property type="entry name" value="HTHLYSR"/>
</dbReference>
<dbReference type="Gene3D" id="3.40.190.10">
    <property type="entry name" value="Periplasmic binding protein-like II"/>
    <property type="match status" value="2"/>
</dbReference>
<dbReference type="SUPFAM" id="SSF53850">
    <property type="entry name" value="Periplasmic binding protein-like II"/>
    <property type="match status" value="1"/>
</dbReference>
<dbReference type="PANTHER" id="PTHR30346">
    <property type="entry name" value="TRANSCRIPTIONAL DUAL REGULATOR HCAR-RELATED"/>
    <property type="match status" value="1"/>
</dbReference>
<gene>
    <name evidence="6" type="ORF">M1L60_31265</name>
</gene>
<evidence type="ECO:0000313" key="6">
    <source>
        <dbReference type="EMBL" id="MCO8275068.1"/>
    </source>
</evidence>
<dbReference type="EMBL" id="JAMYJR010000034">
    <property type="protein sequence ID" value="MCO8275068.1"/>
    <property type="molecule type" value="Genomic_DNA"/>
</dbReference>
<keyword evidence="3" id="KW-0238">DNA-binding</keyword>
<proteinExistence type="inferred from homology"/>
<dbReference type="InterPro" id="IPR036390">
    <property type="entry name" value="WH_DNA-bd_sf"/>
</dbReference>
<dbReference type="PROSITE" id="PS50931">
    <property type="entry name" value="HTH_LYSR"/>
    <property type="match status" value="1"/>
</dbReference>
<evidence type="ECO:0000256" key="4">
    <source>
        <dbReference type="ARBA" id="ARBA00023163"/>
    </source>
</evidence>
<organism evidence="6 7">
    <name type="scientific">Paractinoplanes aksuensis</name>
    <dbReference type="NCBI Taxonomy" id="2939490"/>
    <lineage>
        <taxon>Bacteria</taxon>
        <taxon>Bacillati</taxon>
        <taxon>Actinomycetota</taxon>
        <taxon>Actinomycetes</taxon>
        <taxon>Micromonosporales</taxon>
        <taxon>Micromonosporaceae</taxon>
        <taxon>Paractinoplanes</taxon>
    </lineage>
</organism>
<protein>
    <submittedName>
        <fullName evidence="6">LysR family transcriptional regulator</fullName>
    </submittedName>
</protein>
<evidence type="ECO:0000259" key="5">
    <source>
        <dbReference type="PROSITE" id="PS50931"/>
    </source>
</evidence>
<accession>A0ABT1DWY5</accession>
<name>A0ABT1DWY5_9ACTN</name>
<dbReference type="SUPFAM" id="SSF46785">
    <property type="entry name" value="Winged helix' DNA-binding domain"/>
    <property type="match status" value="1"/>
</dbReference>
<dbReference type="CDD" id="cd05466">
    <property type="entry name" value="PBP2_LTTR_substrate"/>
    <property type="match status" value="1"/>
</dbReference>
<evidence type="ECO:0000313" key="7">
    <source>
        <dbReference type="Proteomes" id="UP001523369"/>
    </source>
</evidence>
<reference evidence="6 7" key="1">
    <citation type="submission" date="2022-06" db="EMBL/GenBank/DDBJ databases">
        <title>New Species of the Genus Actinoplanes, ActinopZanes ferrugineus.</title>
        <authorList>
            <person name="Ding P."/>
        </authorList>
    </citation>
    <scope>NUCLEOTIDE SEQUENCE [LARGE SCALE GENOMIC DNA]</scope>
    <source>
        <strain evidence="6 7">TRM88003</strain>
    </source>
</reference>
<sequence length="288" mass="30930">MELRPLRYFVAIAEAGSVTAAAAALHLTQPSMSRQVHQLERQLGIDLFVRDGGPFRLSAAGSEFLPLAQRLLAQAEATWETARAIAAGRLQRLTIAAPGTTLTDVVAPFLATLTGDDPMPAVWEEVPASVYATLGRGADLAIGTTLWPSTCVGIPLAELPVWAYVRPDDPWASRDSVGVADLVTRPLLVQTRDFHPRRALDQTLAATGVAYGPIHEFASAEVAQAVAASGRGVAVVSDDPRFDLRPLAIQGVRISLYAAWEPHHHGADTIQAIAERLRTFCATRYNLT</sequence>
<feature type="domain" description="HTH lysR-type" evidence="5">
    <location>
        <begin position="1"/>
        <end position="58"/>
    </location>
</feature>
<dbReference type="Proteomes" id="UP001523369">
    <property type="component" value="Unassembled WGS sequence"/>
</dbReference>
<evidence type="ECO:0000256" key="1">
    <source>
        <dbReference type="ARBA" id="ARBA00009437"/>
    </source>
</evidence>
<comment type="similarity">
    <text evidence="1">Belongs to the LysR transcriptional regulatory family.</text>
</comment>
<dbReference type="InterPro" id="IPR000847">
    <property type="entry name" value="LysR_HTH_N"/>
</dbReference>
<dbReference type="Gene3D" id="1.10.10.10">
    <property type="entry name" value="Winged helix-like DNA-binding domain superfamily/Winged helix DNA-binding domain"/>
    <property type="match status" value="1"/>
</dbReference>
<evidence type="ECO:0000256" key="3">
    <source>
        <dbReference type="ARBA" id="ARBA00023125"/>
    </source>
</evidence>